<keyword evidence="8" id="KW-1185">Reference proteome</keyword>
<evidence type="ECO:0000256" key="4">
    <source>
        <dbReference type="ARBA" id="ARBA00046124"/>
    </source>
</evidence>
<dbReference type="PANTHER" id="PTHR12161:SF5">
    <property type="entry name" value="IST1 HOMOLOG"/>
    <property type="match status" value="1"/>
</dbReference>
<dbReference type="InterPro" id="IPR042277">
    <property type="entry name" value="IST1-like"/>
</dbReference>
<evidence type="ECO:0000313" key="7">
    <source>
        <dbReference type="EMBL" id="GFS42221.1"/>
    </source>
</evidence>
<dbReference type="FunFam" id="1.20.1260.60:FF:000002">
    <property type="entry name" value="Vacuolar protein sorting-associated protein IST1"/>
    <property type="match status" value="1"/>
</dbReference>
<evidence type="ECO:0000256" key="3">
    <source>
        <dbReference type="ARBA" id="ARBA00032374"/>
    </source>
</evidence>
<proteinExistence type="inferred from homology"/>
<accession>A0A8X6MD24</accession>
<dbReference type="GO" id="GO:0015031">
    <property type="term" value="P:protein transport"/>
    <property type="evidence" value="ECO:0007669"/>
    <property type="project" value="InterPro"/>
</dbReference>
<feature type="region of interest" description="Disordered" evidence="6">
    <location>
        <begin position="407"/>
        <end position="429"/>
    </location>
</feature>
<dbReference type="InterPro" id="IPR005061">
    <property type="entry name" value="Ist1"/>
</dbReference>
<dbReference type="AlphaFoldDB" id="A0A8X6MD24"/>
<comment type="caution">
    <text evidence="7">The sequence shown here is derived from an EMBL/GenBank/DDBJ whole genome shotgun (WGS) entry which is preliminary data.</text>
</comment>
<evidence type="ECO:0000313" key="8">
    <source>
        <dbReference type="Proteomes" id="UP000887013"/>
    </source>
</evidence>
<dbReference type="Gene3D" id="1.20.1260.60">
    <property type="entry name" value="Vacuolar protein sorting-associated protein Ist1"/>
    <property type="match status" value="1"/>
</dbReference>
<sequence length="502" mass="57976">MIRIGPKYMKLKTDLQLTCKRLKMLQAKKMELSDKLRKEISNHLTKGNYMMAKIKTQTVIKYETTVEALEIVEMFCEQILEKYGLFEQMKQLDPDLIEPVSSLIWVSPYLRPEVPELKDIFKQLTMKYGSNYSKATLKNEQQTVNPELMERIKLFASSENKVQEYLRSIAKKYDVPEERKVSMEEYFSRSKSRNVIKKSHKFTETDDISIPLSSNCSVELEERSNLETFEGYGTVIPDTSLTCKKAFNELKLKKNRKPNNRWTRNFFRSNDLSEISEGNVEKQTENASHVSNEKVVENINLDYNTQHFNQFLNKSKHSYNSVSGKGRVFEISNNRYTNNAKCNEKVAFPATKTSSEFSILSHKKSDTFGEESLSKNETSDEENPVGIKNDSNSKTIKKTDKTSILFNKGNNNIEKSSSNNSDQDEPPPYEAVVPISKPQNFLNEHVYEIKIGVELECFPQYPTLPTCPALDDIMEINNDLKESVQDTVLKKDYSNIVFKKEK</sequence>
<comment type="subunit">
    <text evidence="5">Interacts with CHMP1A, CHMP1B, VPS4A and VTA1. Interacts with SPAST, STAMBP, and USP8. May interact with VPS37B. May associate with the ESCRT-I complex. Interacts with MITD1, in competition with VSP4. Interacts with SPART (via MIT domain); leading to the recruitment of SPART to midbodies. Interacts with SPAST.</text>
</comment>
<gene>
    <name evidence="7" type="primary">IST1</name>
    <name evidence="7" type="ORF">NPIL_643881</name>
</gene>
<feature type="compositionally biased region" description="Low complexity" evidence="6">
    <location>
        <begin position="407"/>
        <end position="421"/>
    </location>
</feature>
<comment type="similarity">
    <text evidence="1">Belongs to the IST1 family.</text>
</comment>
<evidence type="ECO:0000256" key="5">
    <source>
        <dbReference type="ARBA" id="ARBA00046920"/>
    </source>
</evidence>
<dbReference type="PANTHER" id="PTHR12161">
    <property type="entry name" value="IST1 FAMILY MEMBER"/>
    <property type="match status" value="1"/>
</dbReference>
<feature type="region of interest" description="Disordered" evidence="6">
    <location>
        <begin position="366"/>
        <end position="394"/>
    </location>
</feature>
<reference evidence="7" key="1">
    <citation type="submission" date="2020-08" db="EMBL/GenBank/DDBJ databases">
        <title>Multicomponent nature underlies the extraordinary mechanical properties of spider dragline silk.</title>
        <authorList>
            <person name="Kono N."/>
            <person name="Nakamura H."/>
            <person name="Mori M."/>
            <person name="Yoshida Y."/>
            <person name="Ohtoshi R."/>
            <person name="Malay A.D."/>
            <person name="Moran D.A.P."/>
            <person name="Tomita M."/>
            <person name="Numata K."/>
            <person name="Arakawa K."/>
        </authorList>
    </citation>
    <scope>NUCLEOTIDE SEQUENCE</scope>
</reference>
<organism evidence="7 8">
    <name type="scientific">Nephila pilipes</name>
    <name type="common">Giant wood spider</name>
    <name type="synonym">Nephila maculata</name>
    <dbReference type="NCBI Taxonomy" id="299642"/>
    <lineage>
        <taxon>Eukaryota</taxon>
        <taxon>Metazoa</taxon>
        <taxon>Ecdysozoa</taxon>
        <taxon>Arthropoda</taxon>
        <taxon>Chelicerata</taxon>
        <taxon>Arachnida</taxon>
        <taxon>Araneae</taxon>
        <taxon>Araneomorphae</taxon>
        <taxon>Entelegynae</taxon>
        <taxon>Araneoidea</taxon>
        <taxon>Nephilidae</taxon>
        <taxon>Nephila</taxon>
    </lineage>
</organism>
<feature type="compositionally biased region" description="Basic and acidic residues" evidence="6">
    <location>
        <begin position="366"/>
        <end position="378"/>
    </location>
</feature>
<comment type="function">
    <text evidence="4">ESCRT-III-like protein involved in cytokinesis, nuclear envelope reassembly and endosomal tubulation. Is required for efficient abscission during cytokinesis. Involved in recruiting VPS4A and/or VPS4B to the midbody of dividing cells. During late anaphase, involved in nuclear envelope reassembly and mitotic spindle disassembly together with the ESCRT-III complex: IST1 acts by mediating the recruitment of SPAST to the nuclear membrane, leading to microtubule severing. Recruited to the reforming nuclear envelope (NE) during anaphase by LEMD2. Regulates early endosomal tubulation together with the ESCRT-III complex by mediating the recruitment of SPAST.</text>
</comment>
<dbReference type="EMBL" id="BMAW01043994">
    <property type="protein sequence ID" value="GFS42221.1"/>
    <property type="molecule type" value="Genomic_DNA"/>
</dbReference>
<protein>
    <recommendedName>
        <fullName evidence="2">IST1 homolog</fullName>
    </recommendedName>
    <alternativeName>
        <fullName evidence="3">Charged multivesicular body protein 8</fullName>
    </alternativeName>
</protein>
<dbReference type="Pfam" id="PF03398">
    <property type="entry name" value="Ist1"/>
    <property type="match status" value="1"/>
</dbReference>
<evidence type="ECO:0000256" key="2">
    <source>
        <dbReference type="ARBA" id="ARBA00014513"/>
    </source>
</evidence>
<name>A0A8X6MD24_NEPPI</name>
<evidence type="ECO:0000256" key="6">
    <source>
        <dbReference type="SAM" id="MobiDB-lite"/>
    </source>
</evidence>
<dbReference type="Proteomes" id="UP000887013">
    <property type="component" value="Unassembled WGS sequence"/>
</dbReference>
<evidence type="ECO:0000256" key="1">
    <source>
        <dbReference type="ARBA" id="ARBA00005536"/>
    </source>
</evidence>
<dbReference type="OrthoDB" id="6428699at2759"/>